<dbReference type="EMBL" id="KN817784">
    <property type="protein sequence ID" value="KJA13117.1"/>
    <property type="molecule type" value="Genomic_DNA"/>
</dbReference>
<keyword evidence="3" id="KW-1185">Reference proteome</keyword>
<evidence type="ECO:0000313" key="3">
    <source>
        <dbReference type="Proteomes" id="UP000054270"/>
    </source>
</evidence>
<proteinExistence type="predicted"/>
<dbReference type="AlphaFoldDB" id="A0A0D2KFB7"/>
<gene>
    <name evidence="2" type="ORF">HYPSUDRAFT_209812</name>
</gene>
<accession>A0A0D2KFB7</accession>
<evidence type="ECO:0000256" key="1">
    <source>
        <dbReference type="SAM" id="MobiDB-lite"/>
    </source>
</evidence>
<organism evidence="2 3">
    <name type="scientific">Hypholoma sublateritium (strain FD-334 SS-4)</name>
    <dbReference type="NCBI Taxonomy" id="945553"/>
    <lineage>
        <taxon>Eukaryota</taxon>
        <taxon>Fungi</taxon>
        <taxon>Dikarya</taxon>
        <taxon>Basidiomycota</taxon>
        <taxon>Agaricomycotina</taxon>
        <taxon>Agaricomycetes</taxon>
        <taxon>Agaricomycetidae</taxon>
        <taxon>Agaricales</taxon>
        <taxon>Agaricineae</taxon>
        <taxon>Strophariaceae</taxon>
        <taxon>Hypholoma</taxon>
    </lineage>
</organism>
<sequence length="134" mass="13421">MNGACASSRAHTGTGAALLGDAAADAEGSVENQRLCEHQGSHSPKAAALGGPGGDGRHETAPAQASNARGRLGGCVGGSKGRQCGMVSVLAVDLQLLPADLGSHPAILSISPNASIVSFVRRRMSSACSWFGER</sequence>
<reference evidence="3" key="1">
    <citation type="submission" date="2014-04" db="EMBL/GenBank/DDBJ databases">
        <title>Evolutionary Origins and Diversification of the Mycorrhizal Mutualists.</title>
        <authorList>
            <consortium name="DOE Joint Genome Institute"/>
            <consortium name="Mycorrhizal Genomics Consortium"/>
            <person name="Kohler A."/>
            <person name="Kuo A."/>
            <person name="Nagy L.G."/>
            <person name="Floudas D."/>
            <person name="Copeland A."/>
            <person name="Barry K.W."/>
            <person name="Cichocki N."/>
            <person name="Veneault-Fourrey C."/>
            <person name="LaButti K."/>
            <person name="Lindquist E.A."/>
            <person name="Lipzen A."/>
            <person name="Lundell T."/>
            <person name="Morin E."/>
            <person name="Murat C."/>
            <person name="Riley R."/>
            <person name="Ohm R."/>
            <person name="Sun H."/>
            <person name="Tunlid A."/>
            <person name="Henrissat B."/>
            <person name="Grigoriev I.V."/>
            <person name="Hibbett D.S."/>
            <person name="Martin F."/>
        </authorList>
    </citation>
    <scope>NUCLEOTIDE SEQUENCE [LARGE SCALE GENOMIC DNA]</scope>
    <source>
        <strain evidence="3">FD-334 SS-4</strain>
    </source>
</reference>
<dbReference type="Proteomes" id="UP000054270">
    <property type="component" value="Unassembled WGS sequence"/>
</dbReference>
<feature type="region of interest" description="Disordered" evidence="1">
    <location>
        <begin position="30"/>
        <end position="70"/>
    </location>
</feature>
<name>A0A0D2KFB7_HYPSF</name>
<protein>
    <submittedName>
        <fullName evidence="2">Uncharacterized protein</fullName>
    </submittedName>
</protein>
<evidence type="ECO:0000313" key="2">
    <source>
        <dbReference type="EMBL" id="KJA13117.1"/>
    </source>
</evidence>